<dbReference type="PANTHER" id="PTHR11439:SF440">
    <property type="entry name" value="INTEGRASE CATALYTIC DOMAIN-CONTAINING PROTEIN"/>
    <property type="match status" value="1"/>
</dbReference>
<evidence type="ECO:0000313" key="1">
    <source>
        <dbReference type="EMBL" id="RVW47680.1"/>
    </source>
</evidence>
<dbReference type="CDD" id="cd09272">
    <property type="entry name" value="RNase_HI_RT_Ty1"/>
    <property type="match status" value="1"/>
</dbReference>
<sequence length="142" mass="16103">MHNPKDVHFQAAYSVLRHLKSTPRKGILFKAYTDADWVGSVVDSAEVELRAMAHGICELLRLKIILDDLKIKWQGPMKLYCDNKSTINIAHNPVQHDRTKHVEVNRHFIKEKLESGSICTPYVPTHGQLVDILTKGLTSSSF</sequence>
<organism evidence="1 2">
    <name type="scientific">Vitis vinifera</name>
    <name type="common">Grape</name>
    <dbReference type="NCBI Taxonomy" id="29760"/>
    <lineage>
        <taxon>Eukaryota</taxon>
        <taxon>Viridiplantae</taxon>
        <taxon>Streptophyta</taxon>
        <taxon>Embryophyta</taxon>
        <taxon>Tracheophyta</taxon>
        <taxon>Spermatophyta</taxon>
        <taxon>Magnoliopsida</taxon>
        <taxon>eudicotyledons</taxon>
        <taxon>Gunneridae</taxon>
        <taxon>Pentapetalae</taxon>
        <taxon>rosids</taxon>
        <taxon>Vitales</taxon>
        <taxon>Vitaceae</taxon>
        <taxon>Viteae</taxon>
        <taxon>Vitis</taxon>
    </lineage>
</organism>
<proteinExistence type="predicted"/>
<gene>
    <name evidence="1" type="primary">RE1_1847</name>
    <name evidence="1" type="ORF">CK203_095456</name>
</gene>
<dbReference type="AlphaFoldDB" id="A0A438EJ16"/>
<reference evidence="1 2" key="1">
    <citation type="journal article" date="2018" name="PLoS Genet.">
        <title>Population sequencing reveals clonal diversity and ancestral inbreeding in the grapevine cultivar Chardonnay.</title>
        <authorList>
            <person name="Roach M.J."/>
            <person name="Johnson D.L."/>
            <person name="Bohlmann J."/>
            <person name="van Vuuren H.J."/>
            <person name="Jones S.J."/>
            <person name="Pretorius I.S."/>
            <person name="Schmidt S.A."/>
            <person name="Borneman A.R."/>
        </authorList>
    </citation>
    <scope>NUCLEOTIDE SEQUENCE [LARGE SCALE GENOMIC DNA]</scope>
    <source>
        <strain evidence="2">cv. Chardonnay</strain>
        <tissue evidence="1">Leaf</tissue>
    </source>
</reference>
<comment type="caution">
    <text evidence="1">The sequence shown here is derived from an EMBL/GenBank/DDBJ whole genome shotgun (WGS) entry which is preliminary data.</text>
</comment>
<name>A0A438EJ16_VITVI</name>
<dbReference type="EMBL" id="QGNW01001273">
    <property type="protein sequence ID" value="RVW47680.1"/>
    <property type="molecule type" value="Genomic_DNA"/>
</dbReference>
<dbReference type="Proteomes" id="UP000288805">
    <property type="component" value="Unassembled WGS sequence"/>
</dbReference>
<evidence type="ECO:0000313" key="2">
    <source>
        <dbReference type="Proteomes" id="UP000288805"/>
    </source>
</evidence>
<accession>A0A438EJ16</accession>
<protein>
    <submittedName>
        <fullName evidence="1">Retrovirus-related Pol polyprotein from transposon RE1</fullName>
    </submittedName>
</protein>
<dbReference type="PANTHER" id="PTHR11439">
    <property type="entry name" value="GAG-POL-RELATED RETROTRANSPOSON"/>
    <property type="match status" value="1"/>
</dbReference>